<dbReference type="CDD" id="cd00402">
    <property type="entry name" value="Riboflavin_synthase_like"/>
    <property type="match status" value="1"/>
</dbReference>
<feature type="domain" description="Lumazine-binding" evidence="11">
    <location>
        <begin position="1"/>
        <end position="95"/>
    </location>
</feature>
<evidence type="ECO:0000256" key="2">
    <source>
        <dbReference type="ARBA" id="ARBA00002803"/>
    </source>
</evidence>
<evidence type="ECO:0000256" key="7">
    <source>
        <dbReference type="ARBA" id="ARBA00022679"/>
    </source>
</evidence>
<dbReference type="Proteomes" id="UP000317691">
    <property type="component" value="Unassembled WGS sequence"/>
</dbReference>
<evidence type="ECO:0000256" key="1">
    <source>
        <dbReference type="ARBA" id="ARBA00000968"/>
    </source>
</evidence>
<evidence type="ECO:0000313" key="12">
    <source>
        <dbReference type="EMBL" id="TMQ64725.1"/>
    </source>
</evidence>
<feature type="repeat" description="Lumazine-binding" evidence="10">
    <location>
        <begin position="96"/>
        <end position="192"/>
    </location>
</feature>
<dbReference type="PIRSF" id="PIRSF000498">
    <property type="entry name" value="Riboflavin_syn_A"/>
    <property type="match status" value="1"/>
</dbReference>
<dbReference type="PANTHER" id="PTHR21098:SF12">
    <property type="entry name" value="RIBOFLAVIN SYNTHASE"/>
    <property type="match status" value="1"/>
</dbReference>
<dbReference type="AlphaFoldDB" id="A0A538TM98"/>
<dbReference type="GO" id="GO:0004746">
    <property type="term" value="F:riboflavin synthase activity"/>
    <property type="evidence" value="ECO:0007669"/>
    <property type="project" value="UniProtKB-UniRule"/>
</dbReference>
<dbReference type="InterPro" id="IPR023366">
    <property type="entry name" value="ATP_synth_asu-like_sf"/>
</dbReference>
<comment type="pathway">
    <text evidence="3">Cofactor biosynthesis; riboflavin biosynthesis; riboflavin from 2-hydroxy-3-oxobutyl phosphate and 5-amino-6-(D-ribitylamino)uracil: step 2/2.</text>
</comment>
<evidence type="ECO:0000256" key="8">
    <source>
        <dbReference type="ARBA" id="ARBA00022737"/>
    </source>
</evidence>
<evidence type="ECO:0000256" key="9">
    <source>
        <dbReference type="NCBIfam" id="TIGR00187"/>
    </source>
</evidence>
<reference evidence="12 13" key="1">
    <citation type="journal article" date="2019" name="Nat. Microbiol.">
        <title>Mediterranean grassland soil C-N compound turnover is dependent on rainfall and depth, and is mediated by genomically divergent microorganisms.</title>
        <authorList>
            <person name="Diamond S."/>
            <person name="Andeer P.F."/>
            <person name="Li Z."/>
            <person name="Crits-Christoph A."/>
            <person name="Burstein D."/>
            <person name="Anantharaman K."/>
            <person name="Lane K.R."/>
            <person name="Thomas B.C."/>
            <person name="Pan C."/>
            <person name="Northen T.R."/>
            <person name="Banfield J.F."/>
        </authorList>
    </citation>
    <scope>NUCLEOTIDE SEQUENCE [LARGE SCALE GENOMIC DNA]</scope>
    <source>
        <strain evidence="12">WS_9</strain>
    </source>
</reference>
<evidence type="ECO:0000313" key="13">
    <source>
        <dbReference type="Proteomes" id="UP000317691"/>
    </source>
</evidence>
<dbReference type="InterPro" id="IPR026017">
    <property type="entry name" value="Lumazine-bd_dom"/>
</dbReference>
<evidence type="ECO:0000256" key="5">
    <source>
        <dbReference type="ARBA" id="ARBA00013950"/>
    </source>
</evidence>
<dbReference type="Pfam" id="PF00677">
    <property type="entry name" value="Lum_binding"/>
    <property type="match status" value="2"/>
</dbReference>
<dbReference type="Gene3D" id="2.40.30.20">
    <property type="match status" value="2"/>
</dbReference>
<gene>
    <name evidence="12" type="ORF">E6K79_06730</name>
</gene>
<dbReference type="SUPFAM" id="SSF63380">
    <property type="entry name" value="Riboflavin synthase domain-like"/>
    <property type="match status" value="2"/>
</dbReference>
<organism evidence="12 13">
    <name type="scientific">Eiseniibacteriota bacterium</name>
    <dbReference type="NCBI Taxonomy" id="2212470"/>
    <lineage>
        <taxon>Bacteria</taxon>
        <taxon>Candidatus Eiseniibacteriota</taxon>
    </lineage>
</organism>
<evidence type="ECO:0000256" key="3">
    <source>
        <dbReference type="ARBA" id="ARBA00004887"/>
    </source>
</evidence>
<dbReference type="InterPro" id="IPR017938">
    <property type="entry name" value="Riboflavin_synthase-like_b-brl"/>
</dbReference>
<keyword evidence="6" id="KW-0686">Riboflavin biosynthesis</keyword>
<evidence type="ECO:0000256" key="4">
    <source>
        <dbReference type="ARBA" id="ARBA00012827"/>
    </source>
</evidence>
<sequence>MFSGIVERVGTAEGVERVASGTRLKIRSDFERDPAAGESVAVNGVCLTVERASSGVFEAVVVGETLRRTTLGSLEVGSRVNLGRAVRIGDPLGGHWVQGHVDAVATLGAVSRDAADVRVEIEIPPAFRRYVAEKGSLAVDGVSLTVAAARETSAVVALVPYTLSHTIASEYAPGGRVNLEVDIVARYLEKLLEARGYFNEAAGVASAAGRTR</sequence>
<evidence type="ECO:0000259" key="11">
    <source>
        <dbReference type="PROSITE" id="PS51177"/>
    </source>
</evidence>
<dbReference type="NCBIfam" id="TIGR00187">
    <property type="entry name" value="ribE"/>
    <property type="match status" value="1"/>
</dbReference>
<keyword evidence="8" id="KW-0677">Repeat</keyword>
<comment type="catalytic activity">
    <reaction evidence="1">
        <text>2 6,7-dimethyl-8-(1-D-ribityl)lumazine + H(+) = 5-amino-6-(D-ribitylamino)uracil + riboflavin</text>
        <dbReference type="Rhea" id="RHEA:20772"/>
        <dbReference type="ChEBI" id="CHEBI:15378"/>
        <dbReference type="ChEBI" id="CHEBI:15934"/>
        <dbReference type="ChEBI" id="CHEBI:57986"/>
        <dbReference type="ChEBI" id="CHEBI:58201"/>
        <dbReference type="EC" id="2.5.1.9"/>
    </reaction>
</comment>
<dbReference type="EC" id="2.5.1.9" evidence="4 9"/>
<dbReference type="NCBIfam" id="NF006767">
    <property type="entry name" value="PRK09289.1"/>
    <property type="match status" value="1"/>
</dbReference>
<comment type="function">
    <text evidence="2">Catalyzes the dismutation of two molecules of 6,7-dimethyl-8-ribityllumazine, resulting in the formation of riboflavin and 5-amino-6-(D-ribitylamino)uracil.</text>
</comment>
<name>A0A538TM98_UNCEI</name>
<dbReference type="PROSITE" id="PS51177">
    <property type="entry name" value="LUMAZINE_BIND"/>
    <property type="match status" value="2"/>
</dbReference>
<dbReference type="InterPro" id="IPR001783">
    <property type="entry name" value="Lumazine-bd"/>
</dbReference>
<keyword evidence="7 12" id="KW-0808">Transferase</keyword>
<protein>
    <recommendedName>
        <fullName evidence="5 9">Riboflavin synthase</fullName>
        <ecNumber evidence="4 9">2.5.1.9</ecNumber>
    </recommendedName>
</protein>
<evidence type="ECO:0000256" key="10">
    <source>
        <dbReference type="PROSITE-ProRule" id="PRU00524"/>
    </source>
</evidence>
<feature type="domain" description="Lumazine-binding" evidence="11">
    <location>
        <begin position="96"/>
        <end position="192"/>
    </location>
</feature>
<dbReference type="EMBL" id="VBOZ01000017">
    <property type="protein sequence ID" value="TMQ64725.1"/>
    <property type="molecule type" value="Genomic_DNA"/>
</dbReference>
<dbReference type="PANTHER" id="PTHR21098">
    <property type="entry name" value="RIBOFLAVIN SYNTHASE ALPHA CHAIN"/>
    <property type="match status" value="1"/>
</dbReference>
<evidence type="ECO:0000256" key="6">
    <source>
        <dbReference type="ARBA" id="ARBA00022619"/>
    </source>
</evidence>
<proteinExistence type="predicted"/>
<feature type="repeat" description="Lumazine-binding" evidence="10">
    <location>
        <begin position="1"/>
        <end position="95"/>
    </location>
</feature>
<dbReference type="GO" id="GO:0009231">
    <property type="term" value="P:riboflavin biosynthetic process"/>
    <property type="evidence" value="ECO:0007669"/>
    <property type="project" value="UniProtKB-KW"/>
</dbReference>
<comment type="caution">
    <text evidence="12">The sequence shown here is derived from an EMBL/GenBank/DDBJ whole genome shotgun (WGS) entry which is preliminary data.</text>
</comment>
<accession>A0A538TM98</accession>